<dbReference type="Pfam" id="PF17765">
    <property type="entry name" value="MLTR_LBD"/>
    <property type="match status" value="1"/>
</dbReference>
<proteinExistence type="predicted"/>
<evidence type="ECO:0000259" key="1">
    <source>
        <dbReference type="Pfam" id="PF17765"/>
    </source>
</evidence>
<dbReference type="InterPro" id="IPR041413">
    <property type="entry name" value="MLTR_LBD"/>
</dbReference>
<evidence type="ECO:0000313" key="3">
    <source>
        <dbReference type="Proteomes" id="UP000678513"/>
    </source>
</evidence>
<keyword evidence="3" id="KW-1185">Reference proteome</keyword>
<sequence length="73" mass="8321">MRRLYADWEDVTRVAVEQLRRFNATTPDDPELRRLVAELSAGDDVFAYWRRQAVAAPAGGGARIRMVCADLER</sequence>
<gene>
    <name evidence="2" type="ORF">J5A65_13570</name>
</gene>
<evidence type="ECO:0000313" key="2">
    <source>
        <dbReference type="EMBL" id="QUC07924.1"/>
    </source>
</evidence>
<feature type="domain" description="MmyB-like transcription regulator ligand binding" evidence="1">
    <location>
        <begin position="1"/>
        <end position="65"/>
    </location>
</feature>
<dbReference type="Gene3D" id="3.30.450.180">
    <property type="match status" value="1"/>
</dbReference>
<reference evidence="2 3" key="1">
    <citation type="submission" date="2021-03" db="EMBL/GenBank/DDBJ databases">
        <title>Human Oral Microbial Genomes.</title>
        <authorList>
            <person name="Johnston C.D."/>
            <person name="Chen T."/>
            <person name="Dewhirst F.E."/>
        </authorList>
    </citation>
    <scope>NUCLEOTIDE SEQUENCE [LARGE SCALE GENOMIC DNA]</scope>
    <source>
        <strain evidence="2 3">DSMZ 100122</strain>
    </source>
</reference>
<name>A0ABX7Y4Y4_9ACTN</name>
<protein>
    <recommendedName>
        <fullName evidence="1">MmyB-like transcription regulator ligand binding domain-containing protein</fullName>
    </recommendedName>
</protein>
<accession>A0ABX7Y4Y4</accession>
<dbReference type="Proteomes" id="UP000678513">
    <property type="component" value="Chromosome"/>
</dbReference>
<organism evidence="2 3">
    <name type="scientific">Arachnia rubra</name>
    <dbReference type="NCBI Taxonomy" id="1547448"/>
    <lineage>
        <taxon>Bacteria</taxon>
        <taxon>Bacillati</taxon>
        <taxon>Actinomycetota</taxon>
        <taxon>Actinomycetes</taxon>
        <taxon>Propionibacteriales</taxon>
        <taxon>Propionibacteriaceae</taxon>
        <taxon>Arachnia</taxon>
    </lineage>
</organism>
<dbReference type="EMBL" id="CP072384">
    <property type="protein sequence ID" value="QUC07924.1"/>
    <property type="molecule type" value="Genomic_DNA"/>
</dbReference>